<organism evidence="2 3">
    <name type="scientific">Musca domestica</name>
    <name type="common">House fly</name>
    <dbReference type="NCBI Taxonomy" id="7370"/>
    <lineage>
        <taxon>Eukaryota</taxon>
        <taxon>Metazoa</taxon>
        <taxon>Ecdysozoa</taxon>
        <taxon>Arthropoda</taxon>
        <taxon>Hexapoda</taxon>
        <taxon>Insecta</taxon>
        <taxon>Pterygota</taxon>
        <taxon>Neoptera</taxon>
        <taxon>Endopterygota</taxon>
        <taxon>Diptera</taxon>
        <taxon>Brachycera</taxon>
        <taxon>Muscomorpha</taxon>
        <taxon>Muscoidea</taxon>
        <taxon>Muscidae</taxon>
        <taxon>Musca</taxon>
    </lineage>
</organism>
<keyword evidence="2" id="KW-1185">Reference proteome</keyword>
<reference evidence="3" key="1">
    <citation type="submission" date="2025-08" db="UniProtKB">
        <authorList>
            <consortium name="RefSeq"/>
        </authorList>
    </citation>
    <scope>IDENTIFICATION</scope>
    <source>
        <strain evidence="3">Aabys</strain>
        <tissue evidence="3">Whole body</tissue>
    </source>
</reference>
<dbReference type="Proteomes" id="UP001652621">
    <property type="component" value="Unplaced"/>
</dbReference>
<dbReference type="GeneID" id="131801695"/>
<keyword evidence="1" id="KW-0732">Signal</keyword>
<protein>
    <submittedName>
        <fullName evidence="3">Nucleolin-like</fullName>
    </submittedName>
</protein>
<gene>
    <name evidence="3" type="primary">LOC131801695</name>
</gene>
<proteinExistence type="predicted"/>
<evidence type="ECO:0000313" key="2">
    <source>
        <dbReference type="Proteomes" id="UP001652621"/>
    </source>
</evidence>
<feature type="chain" id="PRO_5046730648" evidence="1">
    <location>
        <begin position="20"/>
        <end position="106"/>
    </location>
</feature>
<feature type="signal peptide" evidence="1">
    <location>
        <begin position="1"/>
        <end position="19"/>
    </location>
</feature>
<evidence type="ECO:0000256" key="1">
    <source>
        <dbReference type="SAM" id="SignalP"/>
    </source>
</evidence>
<dbReference type="RefSeq" id="XP_058976605.1">
    <property type="nucleotide sequence ID" value="XM_059120622.1"/>
</dbReference>
<evidence type="ECO:0000313" key="3">
    <source>
        <dbReference type="RefSeq" id="XP_058976605.1"/>
    </source>
</evidence>
<sequence>MRFLAVFALFVALAAVAMAVPVENSEEAQQQSLYDVDVQGHENTGEREARQFGYGGFGGYRGGYGGFGGYRGGYGGYRGGYGGYGGYGGFRGGYGGFGGYRGGFYG</sequence>
<accession>A0ABM3USV0</accession>
<name>A0ABM3USV0_MUSDO</name>